<evidence type="ECO:0000313" key="7">
    <source>
        <dbReference type="Proteomes" id="UP001632037"/>
    </source>
</evidence>
<dbReference type="Gene3D" id="2.60.120.260">
    <property type="entry name" value="Galactose-binding domain-like"/>
    <property type="match status" value="1"/>
</dbReference>
<evidence type="ECO:0000256" key="3">
    <source>
        <dbReference type="PROSITE-ProRule" id="PRU00076"/>
    </source>
</evidence>
<dbReference type="PANTHER" id="PTHR14949">
    <property type="entry name" value="EGF-LIKE-DOMAIN, MULTIPLE 7, 8"/>
    <property type="match status" value="1"/>
</dbReference>
<evidence type="ECO:0000259" key="5">
    <source>
        <dbReference type="PROSITE" id="PS50026"/>
    </source>
</evidence>
<organism evidence="6 7">
    <name type="scientific">Phytophthora oleae</name>
    <dbReference type="NCBI Taxonomy" id="2107226"/>
    <lineage>
        <taxon>Eukaryota</taxon>
        <taxon>Sar</taxon>
        <taxon>Stramenopiles</taxon>
        <taxon>Oomycota</taxon>
        <taxon>Peronosporomycetes</taxon>
        <taxon>Peronosporales</taxon>
        <taxon>Peronosporaceae</taxon>
        <taxon>Phytophthora</taxon>
    </lineage>
</organism>
<feature type="signal peptide" evidence="4">
    <location>
        <begin position="1"/>
        <end position="29"/>
    </location>
</feature>
<feature type="disulfide bond" evidence="3">
    <location>
        <begin position="31"/>
        <end position="41"/>
    </location>
</feature>
<dbReference type="PROSITE" id="PS00022">
    <property type="entry name" value="EGF_1"/>
    <property type="match status" value="2"/>
</dbReference>
<evidence type="ECO:0000313" key="6">
    <source>
        <dbReference type="EMBL" id="KAL3671883.1"/>
    </source>
</evidence>
<evidence type="ECO:0000256" key="1">
    <source>
        <dbReference type="ARBA" id="ARBA00022729"/>
    </source>
</evidence>
<dbReference type="InterPro" id="IPR050969">
    <property type="entry name" value="Dev_Signal_Modulators"/>
</dbReference>
<comment type="caution">
    <text evidence="3">Lacks conserved residue(s) required for the propagation of feature annotation.</text>
</comment>
<dbReference type="SMART" id="SM00181">
    <property type="entry name" value="EGF"/>
    <property type="match status" value="3"/>
</dbReference>
<sequence>MTMGSKRKVVLTFGLVFVVMALLSVPSFAECPNGCSGNGACMAKDMCICYKNYQGNDCMDRTCQSGYAHADTPKGDINMDQSRTTANWILTDSQQDPAGTYEFFNPDAATDEAHFYMECSNKGLCDRSLGTCTCFDGYEGVSCQRTACPNKCSGHGTCESLRELGLKTTGTLFGNPDNVNQITYDLWDSRVTYGCRCDPWYEGVDCSLRSCKVGVDPMYLSVGTAVYTVFALHVWLDASLVVTTTIASVVTPTPRTPNVDDWVRLRLFDVHGEAYVTEAIAIVSDLHITPANSLALAQQNADAVAAAIKKIPNQTFAKVDCETTDSNAQTTADLFGYKSTRTATTYGLSVVCQFTDNPGRLRNPEIVSYSFSGVVDPLKKFAKVFVMEKGHESEWFTEDSGLAISGTGASLTAADNSVADSDNTLFKVGSHILLGKMTGTSPSTIALVYPVKHALGTTNNRFNAQKDSNGVSRVTVTATTGITSTAVAVGDTTITMGASSHGLAVGDTIFFENQFYKLKAVSGAIITLDRAFGGNSLDGGANTILKVYKVLTSPTDAYKYNYVSQCSGRGLCTPDTGVCACFKGYTNDNCNTQNILAL</sequence>
<dbReference type="Proteomes" id="UP001632037">
    <property type="component" value="Unassembled WGS sequence"/>
</dbReference>
<feature type="chain" id="PRO_5044765627" description="EGF-like domain-containing protein" evidence="4">
    <location>
        <begin position="30"/>
        <end position="598"/>
    </location>
</feature>
<keyword evidence="3" id="KW-0245">EGF-like domain</keyword>
<dbReference type="PROSITE" id="PS50026">
    <property type="entry name" value="EGF_3"/>
    <property type="match status" value="2"/>
</dbReference>
<comment type="caution">
    <text evidence="6">The sequence shown here is derived from an EMBL/GenBank/DDBJ whole genome shotgun (WGS) entry which is preliminary data.</text>
</comment>
<accession>A0ABD3FY85</accession>
<feature type="disulfide bond" evidence="3">
    <location>
        <begin position="134"/>
        <end position="143"/>
    </location>
</feature>
<reference evidence="6 7" key="1">
    <citation type="submission" date="2024-09" db="EMBL/GenBank/DDBJ databases">
        <title>Genome sequencing and assembly of Phytophthora oleae, isolate VK10A, causative agent of rot of olive drupes.</title>
        <authorList>
            <person name="Conti Taguali S."/>
            <person name="Riolo M."/>
            <person name="La Spada F."/>
            <person name="Cacciola S.O."/>
            <person name="Dionisio G."/>
        </authorList>
    </citation>
    <scope>NUCLEOTIDE SEQUENCE [LARGE SCALE GENOMIC DNA]</scope>
    <source>
        <strain evidence="6 7">VK10A</strain>
    </source>
</reference>
<keyword evidence="1 4" id="KW-0732">Signal</keyword>
<feature type="domain" description="EGF-like" evidence="5">
    <location>
        <begin position="27"/>
        <end position="59"/>
    </location>
</feature>
<dbReference type="PANTHER" id="PTHR14949:SF56">
    <property type="entry name" value="EGF-LIKE-DOMAIN, MULTIPLE 7"/>
    <property type="match status" value="1"/>
</dbReference>
<gene>
    <name evidence="6" type="ORF">V7S43_002551</name>
</gene>
<name>A0ABD3FY85_9STRA</name>
<dbReference type="Gene3D" id="2.10.25.10">
    <property type="entry name" value="Laminin"/>
    <property type="match status" value="1"/>
</dbReference>
<evidence type="ECO:0000256" key="2">
    <source>
        <dbReference type="ARBA" id="ARBA00023157"/>
    </source>
</evidence>
<keyword evidence="7" id="KW-1185">Reference proteome</keyword>
<feature type="domain" description="EGF-like" evidence="5">
    <location>
        <begin position="109"/>
        <end position="144"/>
    </location>
</feature>
<dbReference type="PROSITE" id="PS01186">
    <property type="entry name" value="EGF_2"/>
    <property type="match status" value="2"/>
</dbReference>
<evidence type="ECO:0000256" key="4">
    <source>
        <dbReference type="SAM" id="SignalP"/>
    </source>
</evidence>
<dbReference type="InterPro" id="IPR000742">
    <property type="entry name" value="EGF"/>
</dbReference>
<dbReference type="EMBL" id="JBIMZQ010000004">
    <property type="protein sequence ID" value="KAL3671883.1"/>
    <property type="molecule type" value="Genomic_DNA"/>
</dbReference>
<dbReference type="AlphaFoldDB" id="A0ABD3FY85"/>
<proteinExistence type="predicted"/>
<feature type="disulfide bond" evidence="3">
    <location>
        <begin position="49"/>
        <end position="58"/>
    </location>
</feature>
<keyword evidence="2 3" id="KW-1015">Disulfide bond</keyword>
<protein>
    <recommendedName>
        <fullName evidence="5">EGF-like domain-containing protein</fullName>
    </recommendedName>
</protein>